<evidence type="ECO:0000313" key="1">
    <source>
        <dbReference type="EMBL" id="ABF57531.1"/>
    </source>
</evidence>
<dbReference type="GeneID" id="5745492"/>
<accession>A7IYE8</accession>
<dbReference type="KEGG" id="vg:5745492"/>
<dbReference type="EMBL" id="DQ499600">
    <property type="protein sequence ID" value="ABF57531.1"/>
    <property type="molecule type" value="Genomic_DNA"/>
</dbReference>
<reference evidence="1 2" key="1">
    <citation type="journal article" date="2008" name="Virology">
        <title>Genome sequence of the lytic bacteriophage P1201 from Corynebacterium glutamicum NCHU 87078: Evolutionary relationships to phages from Corynebacterineae.</title>
        <authorList>
            <person name="Chen C.L."/>
            <person name="Pan T.Y."/>
            <person name="Kan S.C."/>
            <person name="Kuan Y.C."/>
            <person name="Hong L.Y."/>
            <person name="Chiu K.R."/>
            <person name="Sheu C.S."/>
            <person name="Yang J.S."/>
            <person name="Hsu W.H."/>
            <person name="Hu H.Y."/>
        </authorList>
    </citation>
    <scope>NUCLEOTIDE SEQUENCE</scope>
</reference>
<name>A7IYE8_9CAUD</name>
<proteinExistence type="predicted"/>
<keyword evidence="2" id="KW-1185">Reference proteome</keyword>
<dbReference type="RefSeq" id="YP_001468979.1">
    <property type="nucleotide sequence ID" value="NC_009816.1"/>
</dbReference>
<organism evidence="1 2">
    <name type="scientific">Corynebacterium phage P1201</name>
    <dbReference type="NCBI Taxonomy" id="384848"/>
    <lineage>
        <taxon>Viruses</taxon>
        <taxon>Duplodnaviria</taxon>
        <taxon>Heunggongvirae</taxon>
        <taxon>Uroviricota</taxon>
        <taxon>Caudoviricetes</taxon>
        <taxon>Zierdtviridae</taxon>
        <taxon>Toshachvirinae</taxon>
        <taxon>Chunghsingvirus</taxon>
        <taxon>Chunghsingvirus P1201</taxon>
        <taxon>Corynebacterium virus P1201</taxon>
    </lineage>
</organism>
<evidence type="ECO:0000313" key="2">
    <source>
        <dbReference type="Proteomes" id="UP000002414"/>
    </source>
</evidence>
<sequence length="76" mass="8650">MKDLSKLTDEEIIEYLKGKRIVVVNEAIQHEEEIIVRSDSKVEPQISGGVIKFLSPSGWRFINLNQIKTVGRKKVA</sequence>
<dbReference type="Proteomes" id="UP000002414">
    <property type="component" value="Segment"/>
</dbReference>
<protein>
    <submittedName>
        <fullName evidence="1">Gp81</fullName>
    </submittedName>
</protein>